<dbReference type="AlphaFoldDB" id="A0A0C2ZNF5"/>
<name>A0A0C2ZNF5_RHOER</name>
<organism evidence="1 2">
    <name type="scientific">Rhodococcus erythropolis</name>
    <name type="common">Arthrobacter picolinophilus</name>
    <dbReference type="NCBI Taxonomy" id="1833"/>
    <lineage>
        <taxon>Bacteria</taxon>
        <taxon>Bacillati</taxon>
        <taxon>Actinomycetota</taxon>
        <taxon>Actinomycetes</taxon>
        <taxon>Mycobacteriales</taxon>
        <taxon>Nocardiaceae</taxon>
        <taxon>Rhodococcus</taxon>
        <taxon>Rhodococcus erythropolis group</taxon>
    </lineage>
</organism>
<accession>A0A0C2ZNF5</accession>
<dbReference type="Proteomes" id="UP000325576">
    <property type="component" value="Unassembled WGS sequence"/>
</dbReference>
<evidence type="ECO:0000313" key="2">
    <source>
        <dbReference type="Proteomes" id="UP000325576"/>
    </source>
</evidence>
<protein>
    <submittedName>
        <fullName evidence="1">Uncharacterized protein</fullName>
    </submittedName>
</protein>
<comment type="caution">
    <text evidence="1">The sequence shown here is derived from an EMBL/GenBank/DDBJ whole genome shotgun (WGS) entry which is preliminary data.</text>
</comment>
<reference evidence="1 2" key="1">
    <citation type="journal article" date="2017" name="Poromechanics V (2013)">
        <title>Genomic Characterization of the Arsenic-Tolerant Actinobacterium, &lt;i&gt;Rhodococcus erythropolis&lt;/i&gt; S43.</title>
        <authorList>
            <person name="Retamal-Morales G."/>
            <person name="Mehnert M."/>
            <person name="Schwabe R."/>
            <person name="Tischler D."/>
            <person name="Schloemann M."/>
            <person name="Levican G.J."/>
        </authorList>
    </citation>
    <scope>NUCLEOTIDE SEQUENCE [LARGE SCALE GENOMIC DNA]</scope>
    <source>
        <strain evidence="1 2">S43</strain>
    </source>
</reference>
<sequence length="91" mass="10007">MAVSGEFTYPPIDYFAGQPPIEIRTDTEWEDLARFVIAESGVPDGDVAALASALRASTTREQQLRSEVVAGWAAIEEEAYEMDERLRQGAS</sequence>
<evidence type="ECO:0000313" key="1">
    <source>
        <dbReference type="EMBL" id="KAB2584019.1"/>
    </source>
</evidence>
<gene>
    <name evidence="1" type="ORF">BS297_17900</name>
</gene>
<dbReference type="EMBL" id="MRBO01000482">
    <property type="protein sequence ID" value="KAB2584019.1"/>
    <property type="molecule type" value="Genomic_DNA"/>
</dbReference>
<proteinExistence type="predicted"/>